<dbReference type="PROSITE" id="PS51424">
    <property type="entry name" value="ROC"/>
    <property type="match status" value="1"/>
</dbReference>
<dbReference type="Gene3D" id="3.30.70.1390">
    <property type="entry name" value="ROC domain from the Parkinson's disease-associated leucine-rich repeat kinase 2"/>
    <property type="match status" value="1"/>
</dbReference>
<dbReference type="Pfam" id="PF08477">
    <property type="entry name" value="Roc"/>
    <property type="match status" value="1"/>
</dbReference>
<dbReference type="EC" id="2.7.11.1" evidence="1"/>
<keyword evidence="5" id="KW-0547">Nucleotide-binding</keyword>
<dbReference type="GO" id="GO:0005524">
    <property type="term" value="F:ATP binding"/>
    <property type="evidence" value="ECO:0007669"/>
    <property type="project" value="UniProtKB-KW"/>
</dbReference>
<evidence type="ECO:0000313" key="14">
    <source>
        <dbReference type="EMBL" id="MBP2054372.1"/>
    </source>
</evidence>
<dbReference type="Gene3D" id="3.80.10.10">
    <property type="entry name" value="Ribonuclease Inhibitor"/>
    <property type="match status" value="1"/>
</dbReference>
<dbReference type="SUPFAM" id="SSF52540">
    <property type="entry name" value="P-loop containing nucleoside triphosphate hydrolases"/>
    <property type="match status" value="1"/>
</dbReference>
<keyword evidence="7" id="KW-0067">ATP-binding</keyword>
<keyword evidence="3" id="KW-0808">Transferase</keyword>
<dbReference type="RefSeq" id="WP_067315083.1">
    <property type="nucleotide sequence ID" value="NZ_CP016279.1"/>
</dbReference>
<dbReference type="Pfam" id="PF16095">
    <property type="entry name" value="COR-A"/>
    <property type="match status" value="1"/>
</dbReference>
<evidence type="ECO:0000256" key="6">
    <source>
        <dbReference type="ARBA" id="ARBA00022777"/>
    </source>
</evidence>
<feature type="region of interest" description="Disordered" evidence="11">
    <location>
        <begin position="1"/>
        <end position="21"/>
    </location>
</feature>
<keyword evidence="16" id="KW-1185">Reference proteome</keyword>
<comment type="catalytic activity">
    <reaction evidence="9">
        <text>L-threonyl-[protein] + ATP = O-phospho-L-threonyl-[protein] + ADP + H(+)</text>
        <dbReference type="Rhea" id="RHEA:46608"/>
        <dbReference type="Rhea" id="RHEA-COMP:11060"/>
        <dbReference type="Rhea" id="RHEA-COMP:11605"/>
        <dbReference type="ChEBI" id="CHEBI:15378"/>
        <dbReference type="ChEBI" id="CHEBI:30013"/>
        <dbReference type="ChEBI" id="CHEBI:30616"/>
        <dbReference type="ChEBI" id="CHEBI:61977"/>
        <dbReference type="ChEBI" id="CHEBI:456216"/>
        <dbReference type="EC" id="2.7.11.1"/>
    </reaction>
</comment>
<evidence type="ECO:0000256" key="3">
    <source>
        <dbReference type="ARBA" id="ARBA00022679"/>
    </source>
</evidence>
<dbReference type="SUPFAM" id="SSF52058">
    <property type="entry name" value="L domain-like"/>
    <property type="match status" value="1"/>
</dbReference>
<evidence type="ECO:0000256" key="10">
    <source>
        <dbReference type="ARBA" id="ARBA00048679"/>
    </source>
</evidence>
<dbReference type="EMBL" id="CP016279">
    <property type="protein sequence ID" value="ANP55393.1"/>
    <property type="molecule type" value="Genomic_DNA"/>
</dbReference>
<dbReference type="Gene3D" id="1.10.10.10">
    <property type="entry name" value="Winged helix-like DNA-binding domain superfamily/Winged helix DNA-binding domain"/>
    <property type="match status" value="1"/>
</dbReference>
<evidence type="ECO:0000313" key="13">
    <source>
        <dbReference type="EMBL" id="ANP55393.1"/>
    </source>
</evidence>
<dbReference type="InterPro" id="IPR032675">
    <property type="entry name" value="LRR_dom_sf"/>
</dbReference>
<evidence type="ECO:0000256" key="1">
    <source>
        <dbReference type="ARBA" id="ARBA00012513"/>
    </source>
</evidence>
<evidence type="ECO:0000256" key="2">
    <source>
        <dbReference type="ARBA" id="ARBA00022614"/>
    </source>
</evidence>
<evidence type="ECO:0000256" key="4">
    <source>
        <dbReference type="ARBA" id="ARBA00022737"/>
    </source>
</evidence>
<evidence type="ECO:0000313" key="16">
    <source>
        <dbReference type="Proteomes" id="UP001519309"/>
    </source>
</evidence>
<dbReference type="InterPro" id="IPR057263">
    <property type="entry name" value="COR-B"/>
</dbReference>
<sequence>MARRGSNRTGAEDGDAANSASRIADCARTRSTSLSLAEISDSEIPESIGDLTWLTSLRITSKQLAGLPKSVAKLTNLTALTIIGSGLQTFPEALGRFTTVTDLSISAHELMELPGDLFRLTNLTSLTLLTGQVKVLPEGIGGLTRLVQLTAYLDITELPDSFGRLTRLTELSLDAPHLTSLPDGFGNLAGLTVLKLRAPQLTVPPPEIVSSGGPAVLAYMRGTSVDSVRQWASKLLVVGQGRSGKTSLLKALRGDTHDPNEDSTHGLNVGRLSMPHPDPPTGTEAEELIMELSTWDFGGQDIYHATHQFFLSDRSLFLLVWDAQVGWEESKLYYWLDLIKARAPHAPVLIVATHLGPRPPDLPLHTICEAFPGLVVESMAADSATGEGIDAVRRRIAAEAAQLPLMGAVWPRHWLDAAEAVRAHPEKHVEPRVLWDLMAEHGVTESAQQHYLASALHSLGDILFYPEDDELSGLVILHPQWLTSYISRVLDAKEVRDSHGIFTSAHRGRLWSDLDRSMQNYFVSMMERFDLSYRTTDASSSLVVELLPWDPPDYQERWDSALEPHRRELRLRYRLHTVPPGIPTWFIAREHRFTVDLNWRTGALLRHQDGRHYGLVTVDRYTKTAEIQARGPYPHHFFSILMDGFEQTLLRYPGLEITRYVPCPGVLESDGSCHHEFLHTNLLDRLIRTPPLETIECPVHYEQLNVRKLLHGIEPPAQSRSEELAVALGAKVDGLSNDLRDIKNQSRDILDEVKEARIQQTAIAAEQQRAFLTELRRADSRQAVLCPSVVSVQRVRRHRLGGIWRDSVFRLHLYCEAPGAWHRIPGVKPYEVRASSELEQAVLPYARRVLAVLKYAVPVAGAALGVAADDLDKLLKSDVALMKELVKGLPDELVSTSPQLGDIRSLVRATEHHEYRQMQNLLLKLDPAGFWGGLNKVTTPEGPTYWLCDAHTREYRRQPGNRSANALP</sequence>
<feature type="region of interest" description="Disordered" evidence="11">
    <location>
        <begin position="252"/>
        <end position="282"/>
    </location>
</feature>
<dbReference type="OrthoDB" id="498873at2"/>
<dbReference type="InterPro" id="IPR003591">
    <property type="entry name" value="Leu-rich_rpt_typical-subtyp"/>
</dbReference>
<evidence type="ECO:0000256" key="11">
    <source>
        <dbReference type="SAM" id="MobiDB-lite"/>
    </source>
</evidence>
<dbReference type="GO" id="GO:0016301">
    <property type="term" value="F:kinase activity"/>
    <property type="evidence" value="ECO:0007669"/>
    <property type="project" value="UniProtKB-KW"/>
</dbReference>
<evidence type="ECO:0000313" key="15">
    <source>
        <dbReference type="Proteomes" id="UP000092659"/>
    </source>
</evidence>
<dbReference type="Proteomes" id="UP000092659">
    <property type="component" value="Chromosome"/>
</dbReference>
<comment type="catalytic activity">
    <reaction evidence="10">
        <text>L-seryl-[protein] + ATP = O-phospho-L-seryl-[protein] + ADP + H(+)</text>
        <dbReference type="Rhea" id="RHEA:17989"/>
        <dbReference type="Rhea" id="RHEA-COMP:9863"/>
        <dbReference type="Rhea" id="RHEA-COMP:11604"/>
        <dbReference type="ChEBI" id="CHEBI:15378"/>
        <dbReference type="ChEBI" id="CHEBI:29999"/>
        <dbReference type="ChEBI" id="CHEBI:30616"/>
        <dbReference type="ChEBI" id="CHEBI:83421"/>
        <dbReference type="ChEBI" id="CHEBI:456216"/>
        <dbReference type="EC" id="2.7.11.1"/>
    </reaction>
</comment>
<dbReference type="Gene3D" id="3.40.50.300">
    <property type="entry name" value="P-loop containing nucleotide triphosphate hydrolases"/>
    <property type="match status" value="1"/>
</dbReference>
<dbReference type="Proteomes" id="UP001519309">
    <property type="component" value="Unassembled WGS sequence"/>
</dbReference>
<dbReference type="PANTHER" id="PTHR48051:SF54">
    <property type="entry name" value="LEUCINE-RICH REPEAT-CONTAINING PROTEIN"/>
    <property type="match status" value="1"/>
</dbReference>
<dbReference type="PANTHER" id="PTHR48051">
    <property type="match status" value="1"/>
</dbReference>
<protein>
    <recommendedName>
        <fullName evidence="1">non-specific serine/threonine protein kinase</fullName>
        <ecNumber evidence="1">2.7.11.1</ecNumber>
    </recommendedName>
</protein>
<dbReference type="STRING" id="68214.AVL59_42530"/>
<accession>A0A1B1B9C7</accession>
<feature type="compositionally biased region" description="Basic and acidic residues" evidence="11">
    <location>
        <begin position="252"/>
        <end position="264"/>
    </location>
</feature>
<dbReference type="SMART" id="SM00369">
    <property type="entry name" value="LRR_TYP"/>
    <property type="match status" value="4"/>
</dbReference>
<dbReference type="InterPro" id="IPR027417">
    <property type="entry name" value="P-loop_NTPase"/>
</dbReference>
<proteinExistence type="predicted"/>
<evidence type="ECO:0000259" key="12">
    <source>
        <dbReference type="PROSITE" id="PS51424"/>
    </source>
</evidence>
<organism evidence="13 15">
    <name type="scientific">Streptomyces griseochromogenes</name>
    <dbReference type="NCBI Taxonomy" id="68214"/>
    <lineage>
        <taxon>Bacteria</taxon>
        <taxon>Bacillati</taxon>
        <taxon>Actinomycetota</taxon>
        <taxon>Actinomycetes</taxon>
        <taxon>Kitasatosporales</taxon>
        <taxon>Streptomycetaceae</taxon>
        <taxon>Streptomyces</taxon>
    </lineage>
</organism>
<keyword evidence="4" id="KW-0677">Repeat</keyword>
<dbReference type="InterPro" id="IPR036388">
    <property type="entry name" value="WH-like_DNA-bd_sf"/>
</dbReference>
<name>A0A1B1B9C7_9ACTN</name>
<dbReference type="EMBL" id="JAGGLP010000021">
    <property type="protein sequence ID" value="MBP2054372.1"/>
    <property type="molecule type" value="Genomic_DNA"/>
</dbReference>
<gene>
    <name evidence="13" type="ORF">AVL59_42530</name>
    <name evidence="14" type="ORF">J2Z21_007377</name>
</gene>
<dbReference type="InterPro" id="IPR050216">
    <property type="entry name" value="LRR_domain-containing"/>
</dbReference>
<dbReference type="Pfam" id="PF25497">
    <property type="entry name" value="COR-B"/>
    <property type="match status" value="1"/>
</dbReference>
<dbReference type="InterPro" id="IPR032171">
    <property type="entry name" value="COR-A"/>
</dbReference>
<keyword evidence="6" id="KW-0418">Kinase</keyword>
<reference evidence="13 15" key="1">
    <citation type="submission" date="2016-06" db="EMBL/GenBank/DDBJ databases">
        <title>Complete genome sequence of Streptomyces griseochromogenes ATCC 14511, the Blasticidin S producer.</title>
        <authorList>
            <person name="Wu L."/>
        </authorList>
    </citation>
    <scope>NUCLEOTIDE SEQUENCE [LARGE SCALE GENOMIC DNA]</scope>
    <source>
        <strain evidence="13 15">ATCC 14511</strain>
    </source>
</reference>
<dbReference type="KEGG" id="sgs:AVL59_42530"/>
<evidence type="ECO:0000256" key="9">
    <source>
        <dbReference type="ARBA" id="ARBA00047899"/>
    </source>
</evidence>
<evidence type="ECO:0000256" key="5">
    <source>
        <dbReference type="ARBA" id="ARBA00022741"/>
    </source>
</evidence>
<dbReference type="AlphaFoldDB" id="A0A1B1B9C7"/>
<evidence type="ECO:0000256" key="7">
    <source>
        <dbReference type="ARBA" id="ARBA00022840"/>
    </source>
</evidence>
<dbReference type="InterPro" id="IPR020859">
    <property type="entry name" value="ROC"/>
</dbReference>
<keyword evidence="8" id="KW-0342">GTP-binding</keyword>
<dbReference type="Gene3D" id="3.30.310.200">
    <property type="match status" value="1"/>
</dbReference>
<reference evidence="14 16" key="2">
    <citation type="submission" date="2021-03" db="EMBL/GenBank/DDBJ databases">
        <title>Genomic Encyclopedia of Type Strains, Phase IV (KMG-IV): sequencing the most valuable type-strain genomes for metagenomic binning, comparative biology and taxonomic classification.</title>
        <authorList>
            <person name="Goeker M."/>
        </authorList>
    </citation>
    <scope>NUCLEOTIDE SEQUENCE [LARGE SCALE GENOMIC DNA]</scope>
    <source>
        <strain evidence="14 16">DSM 40499</strain>
    </source>
</reference>
<dbReference type="GO" id="GO:0005737">
    <property type="term" value="C:cytoplasm"/>
    <property type="evidence" value="ECO:0007669"/>
    <property type="project" value="TreeGrafter"/>
</dbReference>
<evidence type="ECO:0000256" key="8">
    <source>
        <dbReference type="ARBA" id="ARBA00023134"/>
    </source>
</evidence>
<feature type="domain" description="Roc" evidence="12">
    <location>
        <begin position="226"/>
        <end position="403"/>
    </location>
</feature>
<keyword evidence="2" id="KW-0433">Leucine-rich repeat</keyword>